<dbReference type="InterPro" id="IPR023393">
    <property type="entry name" value="START-like_dom_sf"/>
</dbReference>
<protein>
    <recommendedName>
        <fullName evidence="2">Activator of Hsp90 ATPase homologue 1/2-like C-terminal domain-containing protein</fullName>
    </recommendedName>
</protein>
<evidence type="ECO:0000256" key="1">
    <source>
        <dbReference type="ARBA" id="ARBA00006817"/>
    </source>
</evidence>
<comment type="similarity">
    <text evidence="1">Belongs to the AHA1 family.</text>
</comment>
<organism evidence="3 4">
    <name type="scientific">Pseudonocardia xishanensis</name>
    <dbReference type="NCBI Taxonomy" id="630995"/>
    <lineage>
        <taxon>Bacteria</taxon>
        <taxon>Bacillati</taxon>
        <taxon>Actinomycetota</taxon>
        <taxon>Actinomycetes</taxon>
        <taxon>Pseudonocardiales</taxon>
        <taxon>Pseudonocardiaceae</taxon>
        <taxon>Pseudonocardia</taxon>
    </lineage>
</organism>
<dbReference type="InterPro" id="IPR013538">
    <property type="entry name" value="ASHA1/2-like_C"/>
</dbReference>
<proteinExistence type="inferred from homology"/>
<accession>A0ABP8RLG6</accession>
<sequence>MTDTLGTTGGRPSVRIERRYPHPIEKVWRAVTEPEHLSSWFPSPVELELRPGGPMRFAAFAEGEGGTGRVTTVEPPHRFEFRWGAEEIRIELSESGAETVVVLTHVFDDRPLGASLAAGWGACLAGLAAVVAGEPLPAPSREIDRHEELVRLLGLDQPVLTEADGQWTATFDRQLTCPADVAWRLFLGRAEAPATGAELRPAGAPGGVLGTVTAVEAERLLAFDVAAGEPGDRVRVELVAGSGHGARLVLTVQGADPAERTAAVERWGEGAVEHIARQAARWAHTEEGAGVSAL</sequence>
<evidence type="ECO:0000313" key="3">
    <source>
        <dbReference type="EMBL" id="GAA4541525.1"/>
    </source>
</evidence>
<dbReference type="Pfam" id="PF08327">
    <property type="entry name" value="AHSA1"/>
    <property type="match status" value="1"/>
</dbReference>
<evidence type="ECO:0000259" key="2">
    <source>
        <dbReference type="Pfam" id="PF08327"/>
    </source>
</evidence>
<keyword evidence="4" id="KW-1185">Reference proteome</keyword>
<dbReference type="SUPFAM" id="SSF55961">
    <property type="entry name" value="Bet v1-like"/>
    <property type="match status" value="2"/>
</dbReference>
<name>A0ABP8RLG6_9PSEU</name>
<reference evidence="4" key="1">
    <citation type="journal article" date="2019" name="Int. J. Syst. Evol. Microbiol.">
        <title>The Global Catalogue of Microorganisms (GCM) 10K type strain sequencing project: providing services to taxonomists for standard genome sequencing and annotation.</title>
        <authorList>
            <consortium name="The Broad Institute Genomics Platform"/>
            <consortium name="The Broad Institute Genome Sequencing Center for Infectious Disease"/>
            <person name="Wu L."/>
            <person name="Ma J."/>
        </authorList>
    </citation>
    <scope>NUCLEOTIDE SEQUENCE [LARGE SCALE GENOMIC DNA]</scope>
    <source>
        <strain evidence="4">JCM 17906</strain>
    </source>
</reference>
<gene>
    <name evidence="3" type="ORF">GCM10023175_15550</name>
</gene>
<evidence type="ECO:0000313" key="4">
    <source>
        <dbReference type="Proteomes" id="UP001501598"/>
    </source>
</evidence>
<dbReference type="RefSeq" id="WP_345414194.1">
    <property type="nucleotide sequence ID" value="NZ_BAABGT010000024.1"/>
</dbReference>
<dbReference type="CDD" id="cd08899">
    <property type="entry name" value="SRPBCC_CalC_Aha1-like_6"/>
    <property type="match status" value="1"/>
</dbReference>
<dbReference type="Proteomes" id="UP001501598">
    <property type="component" value="Unassembled WGS sequence"/>
</dbReference>
<comment type="caution">
    <text evidence="3">The sequence shown here is derived from an EMBL/GenBank/DDBJ whole genome shotgun (WGS) entry which is preliminary data.</text>
</comment>
<dbReference type="EMBL" id="BAABGT010000024">
    <property type="protein sequence ID" value="GAA4541525.1"/>
    <property type="molecule type" value="Genomic_DNA"/>
</dbReference>
<dbReference type="Gene3D" id="3.30.530.20">
    <property type="match status" value="2"/>
</dbReference>
<feature type="domain" description="Activator of Hsp90 ATPase homologue 1/2-like C-terminal" evidence="2">
    <location>
        <begin position="22"/>
        <end position="131"/>
    </location>
</feature>